<accession>A0ABD3LZG5</accession>
<feature type="repeat" description="PPR" evidence="3">
    <location>
        <begin position="883"/>
        <end position="917"/>
    </location>
</feature>
<feature type="repeat" description="PPR" evidence="3">
    <location>
        <begin position="953"/>
        <end position="988"/>
    </location>
</feature>
<feature type="repeat" description="PPR" evidence="3">
    <location>
        <begin position="848"/>
        <end position="882"/>
    </location>
</feature>
<dbReference type="Gene3D" id="1.25.40.10">
    <property type="entry name" value="Tetratricopeptide repeat domain"/>
    <property type="match status" value="7"/>
</dbReference>
<reference evidence="6 7" key="1">
    <citation type="submission" date="2024-11" db="EMBL/GenBank/DDBJ databases">
        <title>Chromosome-level genome assembly of Eucalyptus globulus Labill. provides insights into its genome evolution.</title>
        <authorList>
            <person name="Li X."/>
        </authorList>
    </citation>
    <scope>NUCLEOTIDE SEQUENCE [LARGE SCALE GENOMIC DNA]</scope>
    <source>
        <strain evidence="6">CL2024</strain>
        <tissue evidence="6">Fresh tender leaves</tissue>
    </source>
</reference>
<feature type="repeat" description="PPR" evidence="3">
    <location>
        <begin position="918"/>
        <end position="952"/>
    </location>
</feature>
<dbReference type="SUPFAM" id="SSF48452">
    <property type="entry name" value="TPR-like"/>
    <property type="match status" value="2"/>
</dbReference>
<feature type="domain" description="PROP1-like PPR" evidence="5">
    <location>
        <begin position="867"/>
        <end position="1021"/>
    </location>
</feature>
<evidence type="ECO:0000313" key="6">
    <source>
        <dbReference type="EMBL" id="KAL3755993.1"/>
    </source>
</evidence>
<comment type="caution">
    <text evidence="6">The sequence shown here is derived from an EMBL/GenBank/DDBJ whole genome shotgun (WGS) entry which is preliminary data.</text>
</comment>
<dbReference type="Pfam" id="PF01535">
    <property type="entry name" value="PPR"/>
    <property type="match status" value="4"/>
</dbReference>
<evidence type="ECO:0000256" key="3">
    <source>
        <dbReference type="PROSITE-ProRule" id="PRU00708"/>
    </source>
</evidence>
<feature type="repeat" description="PPR" evidence="3">
    <location>
        <begin position="296"/>
        <end position="330"/>
    </location>
</feature>
<keyword evidence="2" id="KW-0677">Repeat</keyword>
<dbReference type="PROSITE" id="PS51375">
    <property type="entry name" value="PPR"/>
    <property type="match status" value="13"/>
</dbReference>
<proteinExistence type="inferred from homology"/>
<dbReference type="PANTHER" id="PTHR47447">
    <property type="entry name" value="OS03G0856100 PROTEIN"/>
    <property type="match status" value="1"/>
</dbReference>
<name>A0ABD3LZG5_EUCGL</name>
<dbReference type="Pfam" id="PF17177">
    <property type="entry name" value="PPR_long"/>
    <property type="match status" value="2"/>
</dbReference>
<evidence type="ECO:0000256" key="2">
    <source>
        <dbReference type="ARBA" id="ARBA00022737"/>
    </source>
</evidence>
<dbReference type="InterPro" id="IPR011990">
    <property type="entry name" value="TPR-like_helical_dom_sf"/>
</dbReference>
<organism evidence="6 7">
    <name type="scientific">Eucalyptus globulus</name>
    <name type="common">Tasmanian blue gum</name>
    <dbReference type="NCBI Taxonomy" id="34317"/>
    <lineage>
        <taxon>Eukaryota</taxon>
        <taxon>Viridiplantae</taxon>
        <taxon>Streptophyta</taxon>
        <taxon>Embryophyta</taxon>
        <taxon>Tracheophyta</taxon>
        <taxon>Spermatophyta</taxon>
        <taxon>Magnoliopsida</taxon>
        <taxon>eudicotyledons</taxon>
        <taxon>Gunneridae</taxon>
        <taxon>Pentapetalae</taxon>
        <taxon>rosids</taxon>
        <taxon>malvids</taxon>
        <taxon>Myrtales</taxon>
        <taxon>Myrtaceae</taxon>
        <taxon>Myrtoideae</taxon>
        <taxon>Eucalypteae</taxon>
        <taxon>Eucalyptus</taxon>
    </lineage>
</organism>
<feature type="repeat" description="PPR" evidence="3">
    <location>
        <begin position="1023"/>
        <end position="1057"/>
    </location>
</feature>
<feature type="repeat" description="PPR" evidence="3">
    <location>
        <begin position="191"/>
        <end position="225"/>
    </location>
</feature>
<dbReference type="Pfam" id="PF13041">
    <property type="entry name" value="PPR_2"/>
    <property type="match status" value="2"/>
</dbReference>
<gene>
    <name evidence="6" type="ORF">ACJRO7_002956</name>
</gene>
<keyword evidence="7" id="KW-1185">Reference proteome</keyword>
<protein>
    <recommendedName>
        <fullName evidence="5">PROP1-like PPR domain-containing protein</fullName>
    </recommendedName>
</protein>
<evidence type="ECO:0000259" key="5">
    <source>
        <dbReference type="Pfam" id="PF17177"/>
    </source>
</evidence>
<evidence type="ECO:0000256" key="1">
    <source>
        <dbReference type="ARBA" id="ARBA00007626"/>
    </source>
</evidence>
<dbReference type="InterPro" id="IPR033443">
    <property type="entry name" value="PROP1-like_PPR_dom"/>
</dbReference>
<dbReference type="EMBL" id="JBJKBG010000001">
    <property type="protein sequence ID" value="KAL3755993.1"/>
    <property type="molecule type" value="Genomic_DNA"/>
</dbReference>
<feature type="repeat" description="PPR" evidence="3">
    <location>
        <begin position="989"/>
        <end position="1019"/>
    </location>
</feature>
<dbReference type="NCBIfam" id="TIGR00756">
    <property type="entry name" value="PPR"/>
    <property type="match status" value="13"/>
</dbReference>
<sequence>MEWARSSFFSGGTSLLPPLPATTPTPSSNSKFKSCKPRPLRSSLSPDPWSLSDGLDKPKPRSKNPKNPLSDDNARRIIKAKARYLSALRRNQGPRVQTPRWIRRSPEQMVQYLHDDRNGHLHGRHVVAAIKTVRALAEKREGEYDMRMVMSGFVGKLSFREMCVVLKEQKGWRQVRDFFAWMKLQFCYRPSVIVYTIVLRAYGQVGKINLAEQTFLEMLEAGCEPDEVACGTLLCTYARWGRHKAMLSFYSAVEERGVVPSVAVFNFMLSSLQKKSLHQNVVELWRKMVGKRVAPNGFTYTVAISSLIKEGCGDEALQTFYEMKKAGFLPEEVTYSLLINLCTKNGSWDEAIGLYEDMRSLKIIPSNYTRASLLTLCYRKGDYSKALALFSEMGRHKVAPDEVIYGLLVRIYGKLGLYEDAENTFKEIEHLGLLTNEKTYLAMAQVHLSSGNADKALNVIKLMKSKEIRYSRYAYIVLLQCHVRRRDLGSAEGAFLALSKPGLPDVGSLSDMLNLYINLDQTEKAKEFTLRIREDLVECGEELFKTIIRFYCKNGMISEAEQFAREIGGVGSFADNKFVQTFYRIIHGEYKGQEKYEKNIVVPDLLDSMALGLMLTLYLADSRSRNTEYILKLLLETADGLSIASRLIGYFVREGDISKAEALNSHLIRLGCRAEDEAIASLISWYAKGEKLDKAEAIFLKADSPLSGKLVSKCMVDAYAKSGRPEDAYSLYRKATEKGHNLGPVTISIIVNALTNSGKHKEAEDIVWKSLQESSELDTVVFNTFIKAMLEAGKLNFAERIYEQMLSIGVAPSIRTFNTMISVYGRGGKLNKAAEMFSTSHGLALPLDEKAYMNLIGFYCKAGERQEASLLFAKMKEEGIKPGKASYNALINSCASAGWYEEAEEHFQAMQRDCVLPDSFTYLSVIRAYAGGAKFVEAEETLKSMQREGISPSCAHYNHLVSAFAKAGLIGEAGRVYEEMLENTGLSPDLACHRTMLRGYLDCGCVEKAIALFEKMREHVGSDRFMWSAAVHCYRSAGMMEKAEATLNTMKSKGIAFSEDLKAGAQSKV</sequence>
<feature type="domain" description="PROP1-like PPR" evidence="5">
    <location>
        <begin position="313"/>
        <end position="416"/>
    </location>
</feature>
<dbReference type="AlphaFoldDB" id="A0ABD3LZG5"/>
<dbReference type="InterPro" id="IPR002885">
    <property type="entry name" value="PPR_rpt"/>
</dbReference>
<feature type="repeat" description="PPR" evidence="3">
    <location>
        <begin position="401"/>
        <end position="435"/>
    </location>
</feature>
<comment type="similarity">
    <text evidence="1">Belongs to the PPR family. P subfamily.</text>
</comment>
<feature type="repeat" description="PPR" evidence="3">
    <location>
        <begin position="226"/>
        <end position="260"/>
    </location>
</feature>
<feature type="repeat" description="PPR" evidence="3">
    <location>
        <begin position="778"/>
        <end position="812"/>
    </location>
</feature>
<dbReference type="Proteomes" id="UP001634007">
    <property type="component" value="Unassembled WGS sequence"/>
</dbReference>
<feature type="repeat" description="PPR" evidence="3">
    <location>
        <begin position="331"/>
        <end position="365"/>
    </location>
</feature>
<evidence type="ECO:0000313" key="7">
    <source>
        <dbReference type="Proteomes" id="UP001634007"/>
    </source>
</evidence>
<feature type="repeat" description="PPR" evidence="3">
    <location>
        <begin position="366"/>
        <end position="400"/>
    </location>
</feature>
<evidence type="ECO:0000256" key="4">
    <source>
        <dbReference type="SAM" id="MobiDB-lite"/>
    </source>
</evidence>
<feature type="region of interest" description="Disordered" evidence="4">
    <location>
        <begin position="1"/>
        <end position="75"/>
    </location>
</feature>
<feature type="compositionally biased region" description="Low complexity" evidence="4">
    <location>
        <begin position="40"/>
        <end position="53"/>
    </location>
</feature>
<dbReference type="PANTHER" id="PTHR47447:SF24">
    <property type="entry name" value="PENTATRICOPEPTIDE REPEAT-CONTAINING PROTEIN"/>
    <property type="match status" value="1"/>
</dbReference>